<evidence type="ECO:0000256" key="2">
    <source>
        <dbReference type="ARBA" id="ARBA00023125"/>
    </source>
</evidence>
<proteinExistence type="predicted"/>
<dbReference type="OrthoDB" id="7678715at2"/>
<evidence type="ECO:0000259" key="4">
    <source>
        <dbReference type="PROSITE" id="PS51118"/>
    </source>
</evidence>
<dbReference type="PANTHER" id="PTHR33204">
    <property type="entry name" value="TRANSCRIPTIONAL REGULATOR, MARR FAMILY"/>
    <property type="match status" value="1"/>
</dbReference>
<keyword evidence="3" id="KW-0804">Transcription</keyword>
<feature type="domain" description="HTH hxlR-type" evidence="4">
    <location>
        <begin position="15"/>
        <end position="114"/>
    </location>
</feature>
<dbReference type="SUPFAM" id="SSF46785">
    <property type="entry name" value="Winged helix' DNA-binding domain"/>
    <property type="match status" value="1"/>
</dbReference>
<name>A0A1G7XXP3_CHIFI</name>
<dbReference type="InterPro" id="IPR036388">
    <property type="entry name" value="WH-like_DNA-bd_sf"/>
</dbReference>
<protein>
    <submittedName>
        <fullName evidence="5">DNA-binding transcriptional regulator, HxlR family</fullName>
    </submittedName>
</protein>
<dbReference type="PANTHER" id="PTHR33204:SF39">
    <property type="entry name" value="TRANSCRIPTIONAL REGULATORY PROTEIN"/>
    <property type="match status" value="1"/>
</dbReference>
<sequence length="132" mass="15394">MSRKSGEKIWKGDCCPIRQVLDRFGDKWSILIIELLSHEGKLRFSEIAHTIGDISQKMLTVTLRSLESDGLIIRQFYPEIPPRVEYELSELGKSLVPHIQQLAAWGHTHMMTILENRKRFEEKQQKQSKTAY</sequence>
<dbReference type="GO" id="GO:0003677">
    <property type="term" value="F:DNA binding"/>
    <property type="evidence" value="ECO:0007669"/>
    <property type="project" value="UniProtKB-KW"/>
</dbReference>
<evidence type="ECO:0000256" key="1">
    <source>
        <dbReference type="ARBA" id="ARBA00023015"/>
    </source>
</evidence>
<dbReference type="Proteomes" id="UP000199045">
    <property type="component" value="Unassembled WGS sequence"/>
</dbReference>
<organism evidence="5 6">
    <name type="scientific">Chitinophaga filiformis</name>
    <name type="common">Myxococcus filiformis</name>
    <name type="synonym">Flexibacter filiformis</name>
    <dbReference type="NCBI Taxonomy" id="104663"/>
    <lineage>
        <taxon>Bacteria</taxon>
        <taxon>Pseudomonadati</taxon>
        <taxon>Bacteroidota</taxon>
        <taxon>Chitinophagia</taxon>
        <taxon>Chitinophagales</taxon>
        <taxon>Chitinophagaceae</taxon>
        <taxon>Chitinophaga</taxon>
    </lineage>
</organism>
<dbReference type="STRING" id="104663.SAMN04488121_107127"/>
<evidence type="ECO:0000313" key="6">
    <source>
        <dbReference type="Proteomes" id="UP000199045"/>
    </source>
</evidence>
<keyword evidence="2 5" id="KW-0238">DNA-binding</keyword>
<dbReference type="EMBL" id="FNBN01000007">
    <property type="protein sequence ID" value="SDG88959.1"/>
    <property type="molecule type" value="Genomic_DNA"/>
</dbReference>
<dbReference type="PROSITE" id="PS51118">
    <property type="entry name" value="HTH_HXLR"/>
    <property type="match status" value="1"/>
</dbReference>
<dbReference type="AlphaFoldDB" id="A0A1G7XXP3"/>
<keyword evidence="1" id="KW-0805">Transcription regulation</keyword>
<accession>A0A1G7XXP3</accession>
<dbReference type="RefSeq" id="WP_089835697.1">
    <property type="nucleotide sequence ID" value="NZ_FNBN01000007.1"/>
</dbReference>
<gene>
    <name evidence="5" type="ORF">SAMN04488121_107127</name>
</gene>
<evidence type="ECO:0000256" key="3">
    <source>
        <dbReference type="ARBA" id="ARBA00023163"/>
    </source>
</evidence>
<dbReference type="InterPro" id="IPR036390">
    <property type="entry name" value="WH_DNA-bd_sf"/>
</dbReference>
<reference evidence="6" key="1">
    <citation type="submission" date="2016-10" db="EMBL/GenBank/DDBJ databases">
        <authorList>
            <person name="Varghese N."/>
            <person name="Submissions S."/>
        </authorList>
    </citation>
    <scope>NUCLEOTIDE SEQUENCE [LARGE SCALE GENOMIC DNA]</scope>
    <source>
        <strain evidence="6">DSM 527</strain>
    </source>
</reference>
<dbReference type="InterPro" id="IPR002577">
    <property type="entry name" value="HTH_HxlR"/>
</dbReference>
<dbReference type="Pfam" id="PF01638">
    <property type="entry name" value="HxlR"/>
    <property type="match status" value="1"/>
</dbReference>
<evidence type="ECO:0000313" key="5">
    <source>
        <dbReference type="EMBL" id="SDG88959.1"/>
    </source>
</evidence>
<dbReference type="Gene3D" id="1.10.10.10">
    <property type="entry name" value="Winged helix-like DNA-binding domain superfamily/Winged helix DNA-binding domain"/>
    <property type="match status" value="1"/>
</dbReference>